<feature type="region of interest" description="Disordered" evidence="15">
    <location>
        <begin position="310"/>
        <end position="344"/>
    </location>
</feature>
<comment type="similarity">
    <text evidence="2 13">Belongs to the radical SAM superfamily. Biotin synthase family.</text>
</comment>
<evidence type="ECO:0000313" key="18">
    <source>
        <dbReference type="Proteomes" id="UP000624703"/>
    </source>
</evidence>
<dbReference type="Proteomes" id="UP000624703">
    <property type="component" value="Unassembled WGS sequence"/>
</dbReference>
<comment type="caution">
    <text evidence="17">The sequence shown here is derived from an EMBL/GenBank/DDBJ whole genome shotgun (WGS) entry which is preliminary data.</text>
</comment>
<protein>
    <recommendedName>
        <fullName evidence="3 13">Biotin synthase</fullName>
        <ecNumber evidence="3 13">2.8.1.6</ecNumber>
    </recommendedName>
</protein>
<comment type="function">
    <text evidence="13">Catalyzes the conversion of dethiobiotin (DTB) to biotin by the insertion of a sulfur atom into dethiobiotin via a radical-based mechanism.</text>
</comment>
<dbReference type="CDD" id="cd01335">
    <property type="entry name" value="Radical_SAM"/>
    <property type="match status" value="1"/>
</dbReference>
<evidence type="ECO:0000256" key="8">
    <source>
        <dbReference type="ARBA" id="ARBA00022723"/>
    </source>
</evidence>
<dbReference type="GO" id="GO:0051539">
    <property type="term" value="F:4 iron, 4 sulfur cluster binding"/>
    <property type="evidence" value="ECO:0007669"/>
    <property type="project" value="UniProtKB-KW"/>
</dbReference>
<dbReference type="GO" id="GO:0005506">
    <property type="term" value="F:iron ion binding"/>
    <property type="evidence" value="ECO:0007669"/>
    <property type="project" value="UniProtKB-UniRule"/>
</dbReference>
<dbReference type="SFLD" id="SFLDF00272">
    <property type="entry name" value="biotin_synthase"/>
    <property type="match status" value="1"/>
</dbReference>
<feature type="binding site" evidence="13 14">
    <location>
        <position position="184"/>
    </location>
    <ligand>
        <name>[2Fe-2S] cluster</name>
        <dbReference type="ChEBI" id="CHEBI:190135"/>
    </ligand>
</feature>
<keyword evidence="8 13" id="KW-0479">Metal-binding</keyword>
<dbReference type="PROSITE" id="PS51918">
    <property type="entry name" value="RADICAL_SAM"/>
    <property type="match status" value="1"/>
</dbReference>
<gene>
    <name evidence="13 17" type="primary">bioB</name>
    <name evidence="17" type="ORF">JIN82_07665</name>
</gene>
<feature type="domain" description="Radical SAM core" evidence="16">
    <location>
        <begin position="32"/>
        <end position="258"/>
    </location>
</feature>
<dbReference type="InterPro" id="IPR058240">
    <property type="entry name" value="rSAM_sf"/>
</dbReference>
<dbReference type="GO" id="GO:0004076">
    <property type="term" value="F:biotin synthase activity"/>
    <property type="evidence" value="ECO:0007669"/>
    <property type="project" value="UniProtKB-UniRule"/>
</dbReference>
<dbReference type="UniPathway" id="UPA00078">
    <property type="reaction ID" value="UER00162"/>
</dbReference>
<comment type="cofactor">
    <cofactor evidence="13">
        <name>[2Fe-2S] cluster</name>
        <dbReference type="ChEBI" id="CHEBI:190135"/>
    </cofactor>
    <text evidence="13">Binds 1 [2Fe-2S] cluster. The cluster is coordinated with 3 cysteines and 1 arginine.</text>
</comment>
<comment type="pathway">
    <text evidence="1 13">Cofactor biosynthesis; biotin biosynthesis; biotin from 7,8-diaminononanoate: step 2/2.</text>
</comment>
<comment type="catalytic activity">
    <reaction evidence="12 13">
        <text>(4R,5S)-dethiobiotin + (sulfur carrier)-SH + 2 reduced [2Fe-2S]-[ferredoxin] + 2 S-adenosyl-L-methionine = (sulfur carrier)-H + biotin + 2 5'-deoxyadenosine + 2 L-methionine + 2 oxidized [2Fe-2S]-[ferredoxin]</text>
        <dbReference type="Rhea" id="RHEA:22060"/>
        <dbReference type="Rhea" id="RHEA-COMP:10000"/>
        <dbReference type="Rhea" id="RHEA-COMP:10001"/>
        <dbReference type="Rhea" id="RHEA-COMP:14737"/>
        <dbReference type="Rhea" id="RHEA-COMP:14739"/>
        <dbReference type="ChEBI" id="CHEBI:17319"/>
        <dbReference type="ChEBI" id="CHEBI:29917"/>
        <dbReference type="ChEBI" id="CHEBI:33737"/>
        <dbReference type="ChEBI" id="CHEBI:33738"/>
        <dbReference type="ChEBI" id="CHEBI:57586"/>
        <dbReference type="ChEBI" id="CHEBI:57844"/>
        <dbReference type="ChEBI" id="CHEBI:59789"/>
        <dbReference type="ChEBI" id="CHEBI:64428"/>
        <dbReference type="ChEBI" id="CHEBI:149473"/>
        <dbReference type="EC" id="2.8.1.6"/>
    </reaction>
</comment>
<evidence type="ECO:0000256" key="3">
    <source>
        <dbReference type="ARBA" id="ARBA00012236"/>
    </source>
</evidence>
<evidence type="ECO:0000256" key="14">
    <source>
        <dbReference type="PIRSR" id="PIRSR001619-1"/>
    </source>
</evidence>
<dbReference type="PIRSF" id="PIRSF001619">
    <property type="entry name" value="Biotin_synth"/>
    <property type="match status" value="1"/>
</dbReference>
<keyword evidence="11 13" id="KW-0411">Iron-sulfur</keyword>
<dbReference type="InterPro" id="IPR007197">
    <property type="entry name" value="rSAM"/>
</dbReference>
<keyword evidence="6 13" id="KW-0949">S-adenosyl-L-methionine</keyword>
<sequence>MTYDELKAIYDLPLFELIKRAHDVHEANWPEQEVQLCTLLSIKTGGCSEDCSYCSQSSRNDTGLKREPLMERDAVMEKARLAKANGSTRFCMGAAWKGVRDGSKTFEQVLDIVRSVAELDMEVCVTLGELGETEASKLADAGVTAYNHNVDTSPEFYKEIVTTHSYDDRLRTIRHAQDAGMSVCCGGILGLGETSADRLKMLEVISSFNPQPESVPINSLMPMPGTPLAENAPIDSLELIRMIALARIACPKSKVRLSAGRAALTDEAQMMCFYAGANSIFYGEKLLTGNNPTMNKDRVLIEKLGLKTQAPNPAQIQQPEVDGEKPLAPNCPLESAEPAGSCGC</sequence>
<accession>A0A8J7MCW2</accession>
<dbReference type="InterPro" id="IPR006638">
    <property type="entry name" value="Elp3/MiaA/NifB-like_rSAM"/>
</dbReference>
<dbReference type="PANTHER" id="PTHR22976:SF2">
    <property type="entry name" value="BIOTIN SYNTHASE, MITOCHONDRIAL"/>
    <property type="match status" value="1"/>
</dbReference>
<comment type="cofactor">
    <cofactor evidence="13 14">
        <name>[4Fe-4S] cluster</name>
        <dbReference type="ChEBI" id="CHEBI:49883"/>
    </cofactor>
    <text evidence="13 14">Binds 1 [4Fe-4S] cluster. The cluster is coordinated with 3 cysteines and an exchangeable S-adenosyl-L-methionine.</text>
</comment>
<evidence type="ECO:0000256" key="2">
    <source>
        <dbReference type="ARBA" id="ARBA00010765"/>
    </source>
</evidence>
<feature type="binding site" evidence="13 14">
    <location>
        <position position="54"/>
    </location>
    <ligand>
        <name>[4Fe-4S] cluster</name>
        <dbReference type="ChEBI" id="CHEBI:49883"/>
        <note>4Fe-4S-S-AdoMet</note>
    </ligand>
</feature>
<dbReference type="Pfam" id="PF06968">
    <property type="entry name" value="BATS"/>
    <property type="match status" value="1"/>
</dbReference>
<keyword evidence="10 13" id="KW-0408">Iron</keyword>
<comment type="cofactor">
    <cofactor evidence="14">
        <name>[2Fe-2S] cluster</name>
        <dbReference type="ChEBI" id="CHEBI:190135"/>
    </cofactor>
    <text evidence="14">Binds 1 [2Fe-2S] cluster. The cluster is coordinated with 3 cysteines and 1 arginine.</text>
</comment>
<organism evidence="17 18">
    <name type="scientific">Persicirhabdus sediminis</name>
    <dbReference type="NCBI Taxonomy" id="454144"/>
    <lineage>
        <taxon>Bacteria</taxon>
        <taxon>Pseudomonadati</taxon>
        <taxon>Verrucomicrobiota</taxon>
        <taxon>Verrucomicrobiia</taxon>
        <taxon>Verrucomicrobiales</taxon>
        <taxon>Verrucomicrobiaceae</taxon>
        <taxon>Persicirhabdus</taxon>
    </lineage>
</organism>
<keyword evidence="18" id="KW-1185">Reference proteome</keyword>
<evidence type="ECO:0000256" key="13">
    <source>
        <dbReference type="HAMAP-Rule" id="MF_01694"/>
    </source>
</evidence>
<dbReference type="GO" id="GO:0051537">
    <property type="term" value="F:2 iron, 2 sulfur cluster binding"/>
    <property type="evidence" value="ECO:0007669"/>
    <property type="project" value="UniProtKB-KW"/>
</dbReference>
<dbReference type="InterPro" id="IPR010722">
    <property type="entry name" value="BATS_dom"/>
</dbReference>
<evidence type="ECO:0000256" key="9">
    <source>
        <dbReference type="ARBA" id="ARBA00022756"/>
    </source>
</evidence>
<dbReference type="HAMAP" id="MF_01694">
    <property type="entry name" value="BioB"/>
    <property type="match status" value="1"/>
</dbReference>
<dbReference type="PANTHER" id="PTHR22976">
    <property type="entry name" value="BIOTIN SYNTHASE"/>
    <property type="match status" value="1"/>
</dbReference>
<dbReference type="RefSeq" id="WP_200311045.1">
    <property type="nucleotide sequence ID" value="NZ_JAENIM010000039.1"/>
</dbReference>
<keyword evidence="7 13" id="KW-0001">2Fe-2S</keyword>
<feature type="binding site" evidence="13 14">
    <location>
        <position position="51"/>
    </location>
    <ligand>
        <name>[4Fe-4S] cluster</name>
        <dbReference type="ChEBI" id="CHEBI:49883"/>
        <note>4Fe-4S-S-AdoMet</note>
    </ligand>
</feature>
<dbReference type="InterPro" id="IPR002684">
    <property type="entry name" value="Biotin_synth/BioAB"/>
</dbReference>
<dbReference type="Pfam" id="PF04055">
    <property type="entry name" value="Radical_SAM"/>
    <property type="match status" value="1"/>
</dbReference>
<dbReference type="NCBIfam" id="TIGR00433">
    <property type="entry name" value="bioB"/>
    <property type="match status" value="1"/>
</dbReference>
<evidence type="ECO:0000256" key="6">
    <source>
        <dbReference type="ARBA" id="ARBA00022691"/>
    </source>
</evidence>
<dbReference type="InterPro" id="IPR013785">
    <property type="entry name" value="Aldolase_TIM"/>
</dbReference>
<reference evidence="17" key="1">
    <citation type="submission" date="2021-01" db="EMBL/GenBank/DDBJ databases">
        <title>Modified the classification status of verrucomicrobia.</title>
        <authorList>
            <person name="Feng X."/>
        </authorList>
    </citation>
    <scope>NUCLEOTIDE SEQUENCE</scope>
    <source>
        <strain evidence="17">_KCTC 22039</strain>
    </source>
</reference>
<feature type="binding site" evidence="13 14">
    <location>
        <position position="47"/>
    </location>
    <ligand>
        <name>[4Fe-4S] cluster</name>
        <dbReference type="ChEBI" id="CHEBI:49883"/>
        <note>4Fe-4S-S-AdoMet</note>
    </ligand>
</feature>
<dbReference type="SMART" id="SM00729">
    <property type="entry name" value="Elp3"/>
    <property type="match status" value="1"/>
</dbReference>
<dbReference type="AlphaFoldDB" id="A0A8J7MCW2"/>
<dbReference type="SMART" id="SM00876">
    <property type="entry name" value="BATS"/>
    <property type="match status" value="1"/>
</dbReference>
<dbReference type="EMBL" id="JAENIM010000039">
    <property type="protein sequence ID" value="MBK1791027.1"/>
    <property type="molecule type" value="Genomic_DNA"/>
</dbReference>
<evidence type="ECO:0000256" key="7">
    <source>
        <dbReference type="ARBA" id="ARBA00022714"/>
    </source>
</evidence>
<dbReference type="SUPFAM" id="SSF102114">
    <property type="entry name" value="Radical SAM enzymes"/>
    <property type="match status" value="1"/>
</dbReference>
<name>A0A8J7MCW2_9BACT</name>
<feature type="binding site" evidence="13 14">
    <location>
        <position position="124"/>
    </location>
    <ligand>
        <name>[2Fe-2S] cluster</name>
        <dbReference type="ChEBI" id="CHEBI:190135"/>
    </ligand>
</feature>
<feature type="binding site" evidence="13 14">
    <location>
        <position position="256"/>
    </location>
    <ligand>
        <name>[2Fe-2S] cluster</name>
        <dbReference type="ChEBI" id="CHEBI:190135"/>
    </ligand>
</feature>
<dbReference type="SFLD" id="SFLDS00029">
    <property type="entry name" value="Radical_SAM"/>
    <property type="match status" value="1"/>
</dbReference>
<evidence type="ECO:0000259" key="16">
    <source>
        <dbReference type="PROSITE" id="PS51918"/>
    </source>
</evidence>
<evidence type="ECO:0000256" key="15">
    <source>
        <dbReference type="SAM" id="MobiDB-lite"/>
    </source>
</evidence>
<dbReference type="EC" id="2.8.1.6" evidence="3 13"/>
<comment type="subunit">
    <text evidence="13">Homodimer.</text>
</comment>
<evidence type="ECO:0000256" key="11">
    <source>
        <dbReference type="ARBA" id="ARBA00023014"/>
    </source>
</evidence>
<dbReference type="SFLD" id="SFLDG01060">
    <property type="entry name" value="BATS_domain_containing"/>
    <property type="match status" value="1"/>
</dbReference>
<keyword evidence="9 13" id="KW-0093">Biotin biosynthesis</keyword>
<evidence type="ECO:0000256" key="1">
    <source>
        <dbReference type="ARBA" id="ARBA00004942"/>
    </source>
</evidence>
<keyword evidence="5 13" id="KW-0808">Transferase</keyword>
<dbReference type="InterPro" id="IPR024177">
    <property type="entry name" value="Biotin_synthase"/>
</dbReference>
<evidence type="ECO:0000256" key="4">
    <source>
        <dbReference type="ARBA" id="ARBA00022485"/>
    </source>
</evidence>
<evidence type="ECO:0000256" key="12">
    <source>
        <dbReference type="ARBA" id="ARBA00051157"/>
    </source>
</evidence>
<dbReference type="Gene3D" id="3.20.20.70">
    <property type="entry name" value="Aldolase class I"/>
    <property type="match status" value="1"/>
</dbReference>
<evidence type="ECO:0000256" key="10">
    <source>
        <dbReference type="ARBA" id="ARBA00023004"/>
    </source>
</evidence>
<proteinExistence type="inferred from homology"/>
<feature type="binding site" evidence="13 14">
    <location>
        <position position="91"/>
    </location>
    <ligand>
        <name>[2Fe-2S] cluster</name>
        <dbReference type="ChEBI" id="CHEBI:190135"/>
    </ligand>
</feature>
<dbReference type="SFLD" id="SFLDG01278">
    <property type="entry name" value="biotin_synthase_like"/>
    <property type="match status" value="1"/>
</dbReference>
<dbReference type="GO" id="GO:0009102">
    <property type="term" value="P:biotin biosynthetic process"/>
    <property type="evidence" value="ECO:0007669"/>
    <property type="project" value="UniProtKB-UniRule"/>
</dbReference>
<keyword evidence="4 13" id="KW-0004">4Fe-4S</keyword>
<evidence type="ECO:0000313" key="17">
    <source>
        <dbReference type="EMBL" id="MBK1791027.1"/>
    </source>
</evidence>
<evidence type="ECO:0000256" key="5">
    <source>
        <dbReference type="ARBA" id="ARBA00022679"/>
    </source>
</evidence>